<comment type="similarity">
    <text evidence="2 8">Belongs to the binding-protein-dependent transport system permease family. CysTW subfamily.</text>
</comment>
<accession>A0A3M8DR72</accession>
<reference evidence="10 11" key="1">
    <citation type="submission" date="2018-10" db="EMBL/GenBank/DDBJ databases">
        <title>Phylogenomics of Brevibacillus.</title>
        <authorList>
            <person name="Dunlap C."/>
        </authorList>
    </citation>
    <scope>NUCLEOTIDE SEQUENCE [LARGE SCALE GENOMIC DNA]</scope>
    <source>
        <strain evidence="10 11">JCM 15716</strain>
    </source>
</reference>
<sequence length="294" mass="31844">MSKQVLSRKNGFSRFLDRIATILFWAMGIGAITLVGWLLYTILSKGLPTITWDFLIKLPEEIDAGGGIGPVLFNSFYVLALSLLCSLPIGIGAGIYLAEYAPSNRFTGFIRMCVESLASVPSIVFGLFGLALFVGYFQVGLTIIGGAVSLAFLNLPVLTRVTEESIRAVPKELREASYAMGATKFQCIRTVVLPAALSGIITGISLVAGRAYGESAVIILTAGTTTSGAMWDFSLFSPGETLAVHLWYVQSEAIVEDAREIADKSAAVLVFVVLLLNFLLRIPVWISERKFKMR</sequence>
<feature type="transmembrane region" description="Helical" evidence="8">
    <location>
        <begin position="139"/>
        <end position="158"/>
    </location>
</feature>
<dbReference type="Proteomes" id="UP000271031">
    <property type="component" value="Unassembled WGS sequence"/>
</dbReference>
<keyword evidence="7 8" id="KW-0472">Membrane</keyword>
<evidence type="ECO:0000256" key="3">
    <source>
        <dbReference type="ARBA" id="ARBA00022448"/>
    </source>
</evidence>
<evidence type="ECO:0000313" key="10">
    <source>
        <dbReference type="EMBL" id="RNB89945.1"/>
    </source>
</evidence>
<dbReference type="GO" id="GO:0035435">
    <property type="term" value="P:phosphate ion transmembrane transport"/>
    <property type="evidence" value="ECO:0007669"/>
    <property type="project" value="InterPro"/>
</dbReference>
<evidence type="ECO:0000256" key="2">
    <source>
        <dbReference type="ARBA" id="ARBA00007069"/>
    </source>
</evidence>
<keyword evidence="4 8" id="KW-1003">Cell membrane</keyword>
<feature type="transmembrane region" description="Helical" evidence="8">
    <location>
        <begin position="21"/>
        <end position="43"/>
    </location>
</feature>
<evidence type="ECO:0000259" key="9">
    <source>
        <dbReference type="PROSITE" id="PS50928"/>
    </source>
</evidence>
<evidence type="ECO:0000256" key="7">
    <source>
        <dbReference type="ARBA" id="ARBA00023136"/>
    </source>
</evidence>
<dbReference type="RefSeq" id="WP_122918198.1">
    <property type="nucleotide sequence ID" value="NZ_RHHQ01000008.1"/>
</dbReference>
<protein>
    <recommendedName>
        <fullName evidence="8">Phosphate transport system permease protein PstA</fullName>
    </recommendedName>
</protein>
<comment type="subcellular location">
    <subcellularLocation>
        <location evidence="1 8">Cell membrane</location>
        <topology evidence="1 8">Multi-pass membrane protein</topology>
    </subcellularLocation>
</comment>
<dbReference type="OrthoDB" id="9807065at2"/>
<gene>
    <name evidence="10" type="primary">pstA</name>
    <name evidence="10" type="ORF">EDM56_12390</name>
</gene>
<evidence type="ECO:0000256" key="8">
    <source>
        <dbReference type="RuleBase" id="RU363043"/>
    </source>
</evidence>
<dbReference type="GO" id="GO:0005315">
    <property type="term" value="F:phosphate transmembrane transporter activity"/>
    <property type="evidence" value="ECO:0007669"/>
    <property type="project" value="InterPro"/>
</dbReference>
<feature type="domain" description="ABC transmembrane type-1" evidence="9">
    <location>
        <begin position="72"/>
        <end position="280"/>
    </location>
</feature>
<organism evidence="10 11">
    <name type="scientific">Brevibacillus fluminis</name>
    <dbReference type="NCBI Taxonomy" id="511487"/>
    <lineage>
        <taxon>Bacteria</taxon>
        <taxon>Bacillati</taxon>
        <taxon>Bacillota</taxon>
        <taxon>Bacilli</taxon>
        <taxon>Bacillales</taxon>
        <taxon>Paenibacillaceae</taxon>
        <taxon>Brevibacillus</taxon>
    </lineage>
</organism>
<evidence type="ECO:0000313" key="11">
    <source>
        <dbReference type="Proteomes" id="UP000271031"/>
    </source>
</evidence>
<dbReference type="InterPro" id="IPR000515">
    <property type="entry name" value="MetI-like"/>
</dbReference>
<dbReference type="PROSITE" id="PS50928">
    <property type="entry name" value="ABC_TM1"/>
    <property type="match status" value="1"/>
</dbReference>
<keyword evidence="3" id="KW-0813">Transport</keyword>
<dbReference type="InterPro" id="IPR035906">
    <property type="entry name" value="MetI-like_sf"/>
</dbReference>
<dbReference type="SUPFAM" id="SSF161098">
    <property type="entry name" value="MetI-like"/>
    <property type="match status" value="1"/>
</dbReference>
<evidence type="ECO:0000256" key="6">
    <source>
        <dbReference type="ARBA" id="ARBA00022989"/>
    </source>
</evidence>
<keyword evidence="11" id="KW-1185">Reference proteome</keyword>
<feature type="transmembrane region" description="Helical" evidence="8">
    <location>
        <begin position="109"/>
        <end position="133"/>
    </location>
</feature>
<dbReference type="EMBL" id="RHHQ01000008">
    <property type="protein sequence ID" value="RNB89945.1"/>
    <property type="molecule type" value="Genomic_DNA"/>
</dbReference>
<dbReference type="InterPro" id="IPR005672">
    <property type="entry name" value="Phosphate_PstA"/>
</dbReference>
<name>A0A3M8DR72_9BACL</name>
<evidence type="ECO:0000256" key="5">
    <source>
        <dbReference type="ARBA" id="ARBA00022692"/>
    </source>
</evidence>
<evidence type="ECO:0000256" key="4">
    <source>
        <dbReference type="ARBA" id="ARBA00022475"/>
    </source>
</evidence>
<dbReference type="GO" id="GO:0005886">
    <property type="term" value="C:plasma membrane"/>
    <property type="evidence" value="ECO:0007669"/>
    <property type="project" value="UniProtKB-SubCell"/>
</dbReference>
<feature type="transmembrane region" description="Helical" evidence="8">
    <location>
        <begin position="266"/>
        <end position="286"/>
    </location>
</feature>
<dbReference type="CDD" id="cd06261">
    <property type="entry name" value="TM_PBP2"/>
    <property type="match status" value="1"/>
</dbReference>
<dbReference type="PANTHER" id="PTHR43470:SF4">
    <property type="entry name" value="ABC TRANSPORTER PERMEASE PROTEIN YQGI-RELATED"/>
    <property type="match status" value="1"/>
</dbReference>
<keyword evidence="6 8" id="KW-1133">Transmembrane helix</keyword>
<dbReference type="AlphaFoldDB" id="A0A3M8DR72"/>
<dbReference type="Pfam" id="PF00528">
    <property type="entry name" value="BPD_transp_1"/>
    <property type="match status" value="1"/>
</dbReference>
<feature type="transmembrane region" description="Helical" evidence="8">
    <location>
        <begin position="76"/>
        <end position="97"/>
    </location>
</feature>
<comment type="caution">
    <text evidence="10">The sequence shown here is derived from an EMBL/GenBank/DDBJ whole genome shotgun (WGS) entry which is preliminary data.</text>
</comment>
<proteinExistence type="inferred from homology"/>
<evidence type="ECO:0000256" key="1">
    <source>
        <dbReference type="ARBA" id="ARBA00004651"/>
    </source>
</evidence>
<keyword evidence="5 8" id="KW-0812">Transmembrane</keyword>
<dbReference type="PANTHER" id="PTHR43470">
    <property type="entry name" value="PHOSPHATE TRANSPORT SYSTEM PERMEASE PROTEIN PSTA-RELATED"/>
    <property type="match status" value="1"/>
</dbReference>
<dbReference type="Gene3D" id="1.10.3720.10">
    <property type="entry name" value="MetI-like"/>
    <property type="match status" value="1"/>
</dbReference>
<feature type="transmembrane region" description="Helical" evidence="8">
    <location>
        <begin position="191"/>
        <end position="212"/>
    </location>
</feature>
<dbReference type="NCBIfam" id="TIGR00974">
    <property type="entry name" value="3a0107s02c"/>
    <property type="match status" value="1"/>
</dbReference>